<dbReference type="RefSeq" id="WP_153759499.1">
    <property type="nucleotide sequence ID" value="NZ_CP045851.1"/>
</dbReference>
<dbReference type="AlphaFoldDB" id="A0A5Q2RKE3"/>
<dbReference type="GO" id="GO:0046872">
    <property type="term" value="F:metal ion binding"/>
    <property type="evidence" value="ECO:0007669"/>
    <property type="project" value="UniProtKB-KW"/>
</dbReference>
<evidence type="ECO:0000313" key="7">
    <source>
        <dbReference type="EMBL" id="QGG95392.1"/>
    </source>
</evidence>
<feature type="transmembrane region" description="Helical" evidence="6">
    <location>
        <begin position="23"/>
        <end position="41"/>
    </location>
</feature>
<evidence type="ECO:0000256" key="5">
    <source>
        <dbReference type="PIRSR" id="PIRSR604254-1"/>
    </source>
</evidence>
<evidence type="ECO:0000256" key="6">
    <source>
        <dbReference type="SAM" id="Phobius"/>
    </source>
</evidence>
<dbReference type="PANTHER" id="PTHR20855:SF3">
    <property type="entry name" value="LD03007P"/>
    <property type="match status" value="1"/>
</dbReference>
<keyword evidence="4 6" id="KW-0472">Membrane</keyword>
<name>A0A5Q2RKE3_9ACTN</name>
<feature type="transmembrane region" description="Helical" evidence="6">
    <location>
        <begin position="162"/>
        <end position="186"/>
    </location>
</feature>
<feature type="binding site" evidence="5">
    <location>
        <position position="196"/>
    </location>
    <ligand>
        <name>Zn(2+)</name>
        <dbReference type="ChEBI" id="CHEBI:29105"/>
    </ligand>
</feature>
<organism evidence="7 8">
    <name type="scientific">Actinomarinicola tropica</name>
    <dbReference type="NCBI Taxonomy" id="2789776"/>
    <lineage>
        <taxon>Bacteria</taxon>
        <taxon>Bacillati</taxon>
        <taxon>Actinomycetota</taxon>
        <taxon>Acidimicrobiia</taxon>
        <taxon>Acidimicrobiales</taxon>
        <taxon>Iamiaceae</taxon>
        <taxon>Actinomarinicola</taxon>
    </lineage>
</organism>
<comment type="subcellular location">
    <subcellularLocation>
        <location evidence="1">Membrane</location>
        <topology evidence="1">Multi-pass membrane protein</topology>
    </subcellularLocation>
</comment>
<reference evidence="7 8" key="1">
    <citation type="submission" date="2019-11" db="EMBL/GenBank/DDBJ databases">
        <authorList>
            <person name="He Y."/>
        </authorList>
    </citation>
    <scope>NUCLEOTIDE SEQUENCE [LARGE SCALE GENOMIC DNA]</scope>
    <source>
        <strain evidence="7 8">SCSIO 58843</strain>
    </source>
</reference>
<sequence length="219" mass="23298">MSLEVVSPALVEERPRWRGRTHTWAFVAAVPAGLALIVAASGTLATVAASIYVGGLLAVFGTSSAYHRLARSVRARVVMQRLDHSMIYVLIAASYVPICLVALPPRWGIPMLSVVATLGAIGIVLKLTGARRLGWVGYALYPVMGWAAVVAAPALATHLTGLQLGLIVAGGLAYTIGFPVLLTRWPDPWPRTFGYHEVWHVFTIVAAVLHFGAIATVVA</sequence>
<dbReference type="InterPro" id="IPR004254">
    <property type="entry name" value="AdipoR/HlyIII-related"/>
</dbReference>
<dbReference type="KEGG" id="atq:GH723_09955"/>
<protein>
    <submittedName>
        <fullName evidence="7">Hemolysin III family protein</fullName>
    </submittedName>
</protein>
<accession>A0A5Q2RKE3</accession>
<keyword evidence="5" id="KW-0479">Metal-binding</keyword>
<feature type="transmembrane region" description="Helical" evidence="6">
    <location>
        <begin position="47"/>
        <end position="66"/>
    </location>
</feature>
<evidence type="ECO:0000256" key="2">
    <source>
        <dbReference type="ARBA" id="ARBA00022692"/>
    </source>
</evidence>
<proteinExistence type="predicted"/>
<keyword evidence="2 6" id="KW-0812">Transmembrane</keyword>
<feature type="transmembrane region" description="Helical" evidence="6">
    <location>
        <begin position="135"/>
        <end position="156"/>
    </location>
</feature>
<dbReference type="EMBL" id="CP045851">
    <property type="protein sequence ID" value="QGG95392.1"/>
    <property type="molecule type" value="Genomic_DNA"/>
</dbReference>
<evidence type="ECO:0000313" key="8">
    <source>
        <dbReference type="Proteomes" id="UP000334019"/>
    </source>
</evidence>
<evidence type="ECO:0000256" key="4">
    <source>
        <dbReference type="ARBA" id="ARBA00023136"/>
    </source>
</evidence>
<dbReference type="GO" id="GO:0016020">
    <property type="term" value="C:membrane"/>
    <property type="evidence" value="ECO:0007669"/>
    <property type="project" value="UniProtKB-SubCell"/>
</dbReference>
<dbReference type="Proteomes" id="UP000334019">
    <property type="component" value="Chromosome"/>
</dbReference>
<feature type="binding site" evidence="5">
    <location>
        <position position="67"/>
    </location>
    <ligand>
        <name>Zn(2+)</name>
        <dbReference type="ChEBI" id="CHEBI:29105"/>
    </ligand>
</feature>
<feature type="binding site" evidence="5">
    <location>
        <position position="200"/>
    </location>
    <ligand>
        <name>Zn(2+)</name>
        <dbReference type="ChEBI" id="CHEBI:29105"/>
    </ligand>
</feature>
<dbReference type="PANTHER" id="PTHR20855">
    <property type="entry name" value="ADIPOR/PROGESTIN RECEPTOR-RELATED"/>
    <property type="match status" value="1"/>
</dbReference>
<feature type="transmembrane region" description="Helical" evidence="6">
    <location>
        <begin position="86"/>
        <end position="103"/>
    </location>
</feature>
<evidence type="ECO:0000256" key="1">
    <source>
        <dbReference type="ARBA" id="ARBA00004141"/>
    </source>
</evidence>
<feature type="transmembrane region" description="Helical" evidence="6">
    <location>
        <begin position="109"/>
        <end position="128"/>
    </location>
</feature>
<dbReference type="Pfam" id="PF03006">
    <property type="entry name" value="HlyIII"/>
    <property type="match status" value="1"/>
</dbReference>
<evidence type="ECO:0000256" key="3">
    <source>
        <dbReference type="ARBA" id="ARBA00022989"/>
    </source>
</evidence>
<gene>
    <name evidence="7" type="ORF">GH723_09955</name>
</gene>
<keyword evidence="8" id="KW-1185">Reference proteome</keyword>
<keyword evidence="3 6" id="KW-1133">Transmembrane helix</keyword>
<keyword evidence="5" id="KW-0862">Zinc</keyword>
<feature type="transmembrane region" description="Helical" evidence="6">
    <location>
        <begin position="198"/>
        <end position="218"/>
    </location>
</feature>